<dbReference type="RefSeq" id="WP_369058747.1">
    <property type="nucleotide sequence ID" value="NZ_CP158375.1"/>
</dbReference>
<proteinExistence type="predicted"/>
<name>A0AB39KPV8_9CAUL</name>
<sequence length="116" mass="12432">MQISSAPAWGAMFGVGQASKANAAYEVGAARMDVSLPTEAQSGARAELTKFMKMTPAEKMHAAILAQLGVTEEEYQAMSVEDRKAIDAKIEEKIKQQLDVQGRDQGKTGLMADVTV</sequence>
<dbReference type="EMBL" id="CP158375">
    <property type="protein sequence ID" value="XDO95896.1"/>
    <property type="molecule type" value="Genomic_DNA"/>
</dbReference>
<protein>
    <submittedName>
        <fullName evidence="1">Uncharacterized protein</fullName>
    </submittedName>
</protein>
<organism evidence="1">
    <name type="scientific">Caulobacter sp. 73W</name>
    <dbReference type="NCBI Taxonomy" id="3161137"/>
    <lineage>
        <taxon>Bacteria</taxon>
        <taxon>Pseudomonadati</taxon>
        <taxon>Pseudomonadota</taxon>
        <taxon>Alphaproteobacteria</taxon>
        <taxon>Caulobacterales</taxon>
        <taxon>Caulobacteraceae</taxon>
        <taxon>Caulobacter</taxon>
    </lineage>
</organism>
<reference evidence="1" key="1">
    <citation type="submission" date="2024-06" db="EMBL/GenBank/DDBJ databases">
        <title>Caulobacter inopinatus, sp. nov.</title>
        <authorList>
            <person name="Donachie S.P."/>
        </authorList>
    </citation>
    <scope>NUCLEOTIDE SEQUENCE</scope>
    <source>
        <strain evidence="1">73W</strain>
    </source>
</reference>
<evidence type="ECO:0000313" key="1">
    <source>
        <dbReference type="EMBL" id="XDO95896.1"/>
    </source>
</evidence>
<accession>A0AB39KPV8</accession>
<dbReference type="AlphaFoldDB" id="A0AB39KPV8"/>
<gene>
    <name evidence="1" type="ORF">ABOZ73_13975</name>
</gene>